<dbReference type="InterPro" id="IPR044068">
    <property type="entry name" value="CB"/>
</dbReference>
<dbReference type="InterPro" id="IPR025269">
    <property type="entry name" value="SAM-like_dom"/>
</dbReference>
<reference evidence="5 6" key="1">
    <citation type="submission" date="2018-07" db="EMBL/GenBank/DDBJ databases">
        <title>The use of a cohorting ward and systematic surveillance cultures for the control of a Klebsiella pneumoniae carbapenemase (KPC)-producing Enterobacteriaceae outbreak.</title>
        <authorList>
            <person name="Doi Y."/>
        </authorList>
    </citation>
    <scope>NUCLEOTIDE SEQUENCE [LARGE SCALE GENOMIC DNA]</scope>
    <source>
        <strain evidence="5 6">1-RC-17-04017</strain>
    </source>
</reference>
<dbReference type="Pfam" id="PF13102">
    <property type="entry name" value="Phage_int_SAM_5"/>
    <property type="match status" value="1"/>
</dbReference>
<evidence type="ECO:0000313" key="6">
    <source>
        <dbReference type="Proteomes" id="UP000255291"/>
    </source>
</evidence>
<accession>A0ABD7GNP0</accession>
<protein>
    <submittedName>
        <fullName evidence="5">Integrase</fullName>
    </submittedName>
</protein>
<dbReference type="GO" id="GO:0015074">
    <property type="term" value="P:DNA integration"/>
    <property type="evidence" value="ECO:0007669"/>
    <property type="project" value="UniProtKB-KW"/>
</dbReference>
<evidence type="ECO:0000313" key="5">
    <source>
        <dbReference type="EMBL" id="RDT51199.1"/>
    </source>
</evidence>
<name>A0ABD7GNP0_9ENTR</name>
<evidence type="ECO:0000256" key="3">
    <source>
        <dbReference type="PROSITE-ProRule" id="PRU01248"/>
    </source>
</evidence>
<evidence type="ECO:0000256" key="2">
    <source>
        <dbReference type="ARBA" id="ARBA00023125"/>
    </source>
</evidence>
<dbReference type="AlphaFoldDB" id="A0ABD7GNP0"/>
<gene>
    <name evidence="5" type="ORF">DXF87_26345</name>
</gene>
<sequence length="78" mass="9060">MIGLDDDIRDVDVDFARGFVAYLLHERVKFDGHNFKKDEHKTPGMSPKSVNDYIKTLRTLFRFAQREGSVLLNPFDDT</sequence>
<keyword evidence="1" id="KW-0229">DNA integration</keyword>
<dbReference type="PROSITE" id="PS51900">
    <property type="entry name" value="CB"/>
    <property type="match status" value="1"/>
</dbReference>
<dbReference type="Proteomes" id="UP000255291">
    <property type="component" value="Unassembled WGS sequence"/>
</dbReference>
<dbReference type="GO" id="GO:0003677">
    <property type="term" value="F:DNA binding"/>
    <property type="evidence" value="ECO:0007669"/>
    <property type="project" value="UniProtKB-UniRule"/>
</dbReference>
<organism evidence="5 6">
    <name type="scientific">Enterobacter roggenkampii</name>
    <dbReference type="NCBI Taxonomy" id="1812935"/>
    <lineage>
        <taxon>Bacteria</taxon>
        <taxon>Pseudomonadati</taxon>
        <taxon>Pseudomonadota</taxon>
        <taxon>Gammaproteobacteria</taxon>
        <taxon>Enterobacterales</taxon>
        <taxon>Enterobacteriaceae</taxon>
        <taxon>Enterobacter</taxon>
        <taxon>Enterobacter cloacae complex</taxon>
    </lineage>
</organism>
<dbReference type="Gene3D" id="1.10.150.130">
    <property type="match status" value="1"/>
</dbReference>
<evidence type="ECO:0000256" key="1">
    <source>
        <dbReference type="ARBA" id="ARBA00022908"/>
    </source>
</evidence>
<dbReference type="RefSeq" id="WP_205744092.1">
    <property type="nucleotide sequence ID" value="NZ_QRBW01000399.1"/>
</dbReference>
<comment type="caution">
    <text evidence="5">The sequence shown here is derived from an EMBL/GenBank/DDBJ whole genome shotgun (WGS) entry which is preliminary data.</text>
</comment>
<feature type="domain" description="Core-binding (CB)" evidence="4">
    <location>
        <begin position="1"/>
        <end position="65"/>
    </location>
</feature>
<evidence type="ECO:0000259" key="4">
    <source>
        <dbReference type="PROSITE" id="PS51900"/>
    </source>
</evidence>
<dbReference type="EMBL" id="QRBW01000399">
    <property type="protein sequence ID" value="RDT51199.1"/>
    <property type="molecule type" value="Genomic_DNA"/>
</dbReference>
<proteinExistence type="predicted"/>
<dbReference type="InterPro" id="IPR010998">
    <property type="entry name" value="Integrase_recombinase_N"/>
</dbReference>
<feature type="non-terminal residue" evidence="5">
    <location>
        <position position="78"/>
    </location>
</feature>
<keyword evidence="2 3" id="KW-0238">DNA-binding</keyword>